<protein>
    <recommendedName>
        <fullName evidence="4">DUF11 domain-containing protein</fullName>
    </recommendedName>
</protein>
<dbReference type="RefSeq" id="WP_168932579.1">
    <property type="nucleotide sequence ID" value="NZ_JABAFD010000010.1"/>
</dbReference>
<organism evidence="2 3">
    <name type="scientific">Paraclostridium bifermentans</name>
    <name type="common">Clostridium bifermentans</name>
    <dbReference type="NCBI Taxonomy" id="1490"/>
    <lineage>
        <taxon>Bacteria</taxon>
        <taxon>Bacillati</taxon>
        <taxon>Bacillota</taxon>
        <taxon>Clostridia</taxon>
        <taxon>Peptostreptococcales</taxon>
        <taxon>Peptostreptococcaceae</taxon>
        <taxon>Paraclostridium</taxon>
    </lineage>
</organism>
<accession>A0AA44DMZ4</accession>
<evidence type="ECO:0008006" key="4">
    <source>
        <dbReference type="Google" id="ProtNLM"/>
    </source>
</evidence>
<reference evidence="2 3" key="1">
    <citation type="submission" date="2020-04" db="EMBL/GenBank/DDBJ databases">
        <authorList>
            <person name="Hitch T.C.A."/>
            <person name="Wylensek D."/>
            <person name="Clavel T."/>
        </authorList>
    </citation>
    <scope>NUCLEOTIDE SEQUENCE [LARGE SCALE GENOMIC DNA]</scope>
    <source>
        <strain evidence="2 3">Med78_4-601-WT-2</strain>
    </source>
</reference>
<proteinExistence type="predicted"/>
<dbReference type="Pfam" id="PF12389">
    <property type="entry name" value="Peptidase_M73"/>
    <property type="match status" value="1"/>
</dbReference>
<dbReference type="InterPro" id="IPR022121">
    <property type="entry name" value="Peptidase_M73_camelysin"/>
</dbReference>
<dbReference type="EMBL" id="JABAFD010000010">
    <property type="protein sequence ID" value="NME10647.1"/>
    <property type="molecule type" value="Genomic_DNA"/>
</dbReference>
<evidence type="ECO:0000256" key="1">
    <source>
        <dbReference type="SAM" id="MobiDB-lite"/>
    </source>
</evidence>
<sequence length="419" mass="46023">MSRLKSLKEKIRKKTIKTTMVSLALALAIGSTQIMGTYALFTDVEDMASDLSISTGDIDVEVSKGLDFTDVQPGQKIEIPVTITNKGTLKQNISLKLDISDQIKSYLEPEPFDFGDINVKDGVMYNDTKLFVLSPGSSITGSINIIVSAGIDKEVQNSLAGKPLNLNLAIESAQVNKDNTLVKNGFRDVAIQKNTISLAQREIITISTGKNAHFTGKHGNTFTNSYVPVEIKGTDNKFELSAKVSSGNNSREYDAKHYKYRDEDYILIQPKNQNGSIEFQGVVNITITVKVISGTNEESYDLECNVTITNAGNNCDRTDHPTDGGEMCHVDIVTNGHRTIMNILEEGEAEPESSDVIPPTGDENQPTQDIELPGVEQKPEEDVDKPKVPEEIKPPKEEVVVPSKPDIIEPLKEEIEIQE</sequence>
<dbReference type="AlphaFoldDB" id="A0AA44DMZ4"/>
<gene>
    <name evidence="2" type="ORF">HF875_14045</name>
</gene>
<name>A0AA44DMZ4_PARBF</name>
<feature type="region of interest" description="Disordered" evidence="1">
    <location>
        <begin position="348"/>
        <end position="405"/>
    </location>
</feature>
<dbReference type="Proteomes" id="UP000573963">
    <property type="component" value="Unassembled WGS sequence"/>
</dbReference>
<evidence type="ECO:0000313" key="3">
    <source>
        <dbReference type="Proteomes" id="UP000573963"/>
    </source>
</evidence>
<feature type="compositionally biased region" description="Basic and acidic residues" evidence="1">
    <location>
        <begin position="377"/>
        <end position="399"/>
    </location>
</feature>
<comment type="caution">
    <text evidence="2">The sequence shown here is derived from an EMBL/GenBank/DDBJ whole genome shotgun (WGS) entry which is preliminary data.</text>
</comment>
<evidence type="ECO:0000313" key="2">
    <source>
        <dbReference type="EMBL" id="NME10647.1"/>
    </source>
</evidence>